<feature type="region of interest" description="Disordered" evidence="1">
    <location>
        <begin position="260"/>
        <end position="283"/>
    </location>
</feature>
<feature type="region of interest" description="Disordered" evidence="1">
    <location>
        <begin position="140"/>
        <end position="179"/>
    </location>
</feature>
<keyword evidence="4" id="KW-1185">Reference proteome</keyword>
<dbReference type="GeneID" id="98147454"/>
<accession>A0ABR4LZZ0</accession>
<feature type="transmembrane region" description="Helical" evidence="2">
    <location>
        <begin position="184"/>
        <end position="208"/>
    </location>
</feature>
<dbReference type="EMBL" id="JBFXLQ010000007">
    <property type="protein sequence ID" value="KAL2870123.1"/>
    <property type="molecule type" value="Genomic_DNA"/>
</dbReference>
<keyword evidence="2" id="KW-1133">Transmembrane helix</keyword>
<name>A0ABR4LZZ0_9EURO</name>
<evidence type="ECO:0000313" key="3">
    <source>
        <dbReference type="EMBL" id="KAL2870123.1"/>
    </source>
</evidence>
<feature type="compositionally biased region" description="Low complexity" evidence="1">
    <location>
        <begin position="140"/>
        <end position="164"/>
    </location>
</feature>
<evidence type="ECO:0000256" key="1">
    <source>
        <dbReference type="SAM" id="MobiDB-lite"/>
    </source>
</evidence>
<comment type="caution">
    <text evidence="3">The sequence shown here is derived from an EMBL/GenBank/DDBJ whole genome shotgun (WGS) entry which is preliminary data.</text>
</comment>
<proteinExistence type="predicted"/>
<dbReference type="PANTHER" id="PTHR38122:SF1">
    <property type="entry name" value="GLYCOPROTEIN X"/>
    <property type="match status" value="1"/>
</dbReference>
<keyword evidence="2" id="KW-0472">Membrane</keyword>
<keyword evidence="2" id="KW-0812">Transmembrane</keyword>
<organism evidence="3 4">
    <name type="scientific">Aspergillus lucknowensis</name>
    <dbReference type="NCBI Taxonomy" id="176173"/>
    <lineage>
        <taxon>Eukaryota</taxon>
        <taxon>Fungi</taxon>
        <taxon>Dikarya</taxon>
        <taxon>Ascomycota</taxon>
        <taxon>Pezizomycotina</taxon>
        <taxon>Eurotiomycetes</taxon>
        <taxon>Eurotiomycetidae</taxon>
        <taxon>Eurotiales</taxon>
        <taxon>Aspergillaceae</taxon>
        <taxon>Aspergillus</taxon>
        <taxon>Aspergillus subgen. Nidulantes</taxon>
    </lineage>
</organism>
<gene>
    <name evidence="3" type="ORF">BJX67DRAFT_378661</name>
</gene>
<protein>
    <submittedName>
        <fullName evidence="3">Uncharacterized protein</fullName>
    </submittedName>
</protein>
<evidence type="ECO:0000313" key="4">
    <source>
        <dbReference type="Proteomes" id="UP001610432"/>
    </source>
</evidence>
<sequence length="283" mass="30365">MLSRGRTLDVLARRQTGSGEVPAVCFDDCNNAVLEAQNVGRVPELCAPDSTFTILREECASCITSQISNDNSSDGQSETDTLPPDFDQYIDYCESESDNPDSPDIVSLLESWSSLAATQSAIQETLSSLGYNFLTTSTDVSTGTTSTTLPTTSTTLLPTASATGNPTESPNANSQSSTSPDIGVIVPAVVVPVVFVSLIAVFAAIFFLRRRRRQTALERERGRKSDYEGKAQLHADAFRPELDAVDAVKKIYPSELAQNEVAELPAREPVGSEMDGGGDRRDS</sequence>
<evidence type="ECO:0000256" key="2">
    <source>
        <dbReference type="SAM" id="Phobius"/>
    </source>
</evidence>
<feature type="compositionally biased region" description="Polar residues" evidence="1">
    <location>
        <begin position="165"/>
        <end position="179"/>
    </location>
</feature>
<dbReference type="PANTHER" id="PTHR38122">
    <property type="entry name" value="GLYCOPROTEIN X"/>
    <property type="match status" value="1"/>
</dbReference>
<dbReference type="Proteomes" id="UP001610432">
    <property type="component" value="Unassembled WGS sequence"/>
</dbReference>
<dbReference type="RefSeq" id="XP_070889102.1">
    <property type="nucleotide sequence ID" value="XM_071032382.1"/>
</dbReference>
<reference evidence="3 4" key="1">
    <citation type="submission" date="2024-07" db="EMBL/GenBank/DDBJ databases">
        <title>Section-level genome sequencing and comparative genomics of Aspergillus sections Usti and Cavernicolus.</title>
        <authorList>
            <consortium name="Lawrence Berkeley National Laboratory"/>
            <person name="Nybo J.L."/>
            <person name="Vesth T.C."/>
            <person name="Theobald S."/>
            <person name="Frisvad J.C."/>
            <person name="Larsen T.O."/>
            <person name="Kjaerboelling I."/>
            <person name="Rothschild-Mancinelli K."/>
            <person name="Lyhne E.K."/>
            <person name="Kogle M.E."/>
            <person name="Barry K."/>
            <person name="Clum A."/>
            <person name="Na H."/>
            <person name="Ledsgaard L."/>
            <person name="Lin J."/>
            <person name="Lipzen A."/>
            <person name="Kuo A."/>
            <person name="Riley R."/>
            <person name="Mondo S."/>
            <person name="Labutti K."/>
            <person name="Haridas S."/>
            <person name="Pangalinan J."/>
            <person name="Salamov A.A."/>
            <person name="Simmons B.A."/>
            <person name="Magnuson J.K."/>
            <person name="Chen J."/>
            <person name="Drula E."/>
            <person name="Henrissat B."/>
            <person name="Wiebenga A."/>
            <person name="Lubbers R.J."/>
            <person name="Gomes A.C."/>
            <person name="Macurrencykelacurrency M.R."/>
            <person name="Stajich J."/>
            <person name="Grigoriev I.V."/>
            <person name="Mortensen U.H."/>
            <person name="De Vries R.P."/>
            <person name="Baker S.E."/>
            <person name="Andersen M.R."/>
        </authorList>
    </citation>
    <scope>NUCLEOTIDE SEQUENCE [LARGE SCALE GENOMIC DNA]</scope>
    <source>
        <strain evidence="3 4">CBS 449.75</strain>
    </source>
</reference>